<keyword evidence="2" id="KW-1185">Reference proteome</keyword>
<protein>
    <recommendedName>
        <fullName evidence="3">Oxidoreductase N-terminal domain-containing protein</fullName>
    </recommendedName>
</protein>
<dbReference type="OrthoDB" id="809632at2759"/>
<evidence type="ECO:0000313" key="1">
    <source>
        <dbReference type="EMBL" id="THU77211.1"/>
    </source>
</evidence>
<evidence type="ECO:0008006" key="3">
    <source>
        <dbReference type="Google" id="ProtNLM"/>
    </source>
</evidence>
<gene>
    <name evidence="1" type="ORF">K435DRAFT_878137</name>
</gene>
<accession>A0A4S8KNW0</accession>
<dbReference type="InterPro" id="IPR011032">
    <property type="entry name" value="GroES-like_sf"/>
</dbReference>
<sequence length="110" mass="12190">MALALWGVIGGGHGHLHTDEEERAREESVRNAKAIFNKIPTGYPKPGKTTVYDTSSTIDIETLPLNGVVFVKVLYLSANPYMRGKMRDASIVSYSVRTVPRSTSLREKCH</sequence>
<organism evidence="1 2">
    <name type="scientific">Dendrothele bispora (strain CBS 962.96)</name>
    <dbReference type="NCBI Taxonomy" id="1314807"/>
    <lineage>
        <taxon>Eukaryota</taxon>
        <taxon>Fungi</taxon>
        <taxon>Dikarya</taxon>
        <taxon>Basidiomycota</taxon>
        <taxon>Agaricomycotina</taxon>
        <taxon>Agaricomycetes</taxon>
        <taxon>Agaricomycetidae</taxon>
        <taxon>Agaricales</taxon>
        <taxon>Agaricales incertae sedis</taxon>
        <taxon>Dendrothele</taxon>
    </lineage>
</organism>
<dbReference type="SUPFAM" id="SSF50129">
    <property type="entry name" value="GroES-like"/>
    <property type="match status" value="1"/>
</dbReference>
<dbReference type="EMBL" id="ML180513">
    <property type="protein sequence ID" value="THU77211.1"/>
    <property type="molecule type" value="Genomic_DNA"/>
</dbReference>
<evidence type="ECO:0000313" key="2">
    <source>
        <dbReference type="Proteomes" id="UP000297245"/>
    </source>
</evidence>
<name>A0A4S8KNW0_DENBC</name>
<dbReference type="Gene3D" id="3.90.180.10">
    <property type="entry name" value="Medium-chain alcohol dehydrogenases, catalytic domain"/>
    <property type="match status" value="1"/>
</dbReference>
<reference evidence="1 2" key="1">
    <citation type="journal article" date="2019" name="Nat. Ecol. Evol.">
        <title>Megaphylogeny resolves global patterns of mushroom evolution.</title>
        <authorList>
            <person name="Varga T."/>
            <person name="Krizsan K."/>
            <person name="Foldi C."/>
            <person name="Dima B."/>
            <person name="Sanchez-Garcia M."/>
            <person name="Sanchez-Ramirez S."/>
            <person name="Szollosi G.J."/>
            <person name="Szarkandi J.G."/>
            <person name="Papp V."/>
            <person name="Albert L."/>
            <person name="Andreopoulos W."/>
            <person name="Angelini C."/>
            <person name="Antonin V."/>
            <person name="Barry K.W."/>
            <person name="Bougher N.L."/>
            <person name="Buchanan P."/>
            <person name="Buyck B."/>
            <person name="Bense V."/>
            <person name="Catcheside P."/>
            <person name="Chovatia M."/>
            <person name="Cooper J."/>
            <person name="Damon W."/>
            <person name="Desjardin D."/>
            <person name="Finy P."/>
            <person name="Geml J."/>
            <person name="Haridas S."/>
            <person name="Hughes K."/>
            <person name="Justo A."/>
            <person name="Karasinski D."/>
            <person name="Kautmanova I."/>
            <person name="Kiss B."/>
            <person name="Kocsube S."/>
            <person name="Kotiranta H."/>
            <person name="LaButti K.M."/>
            <person name="Lechner B.E."/>
            <person name="Liimatainen K."/>
            <person name="Lipzen A."/>
            <person name="Lukacs Z."/>
            <person name="Mihaltcheva S."/>
            <person name="Morgado L.N."/>
            <person name="Niskanen T."/>
            <person name="Noordeloos M.E."/>
            <person name="Ohm R.A."/>
            <person name="Ortiz-Santana B."/>
            <person name="Ovrebo C."/>
            <person name="Racz N."/>
            <person name="Riley R."/>
            <person name="Savchenko A."/>
            <person name="Shiryaev A."/>
            <person name="Soop K."/>
            <person name="Spirin V."/>
            <person name="Szebenyi C."/>
            <person name="Tomsovsky M."/>
            <person name="Tulloss R.E."/>
            <person name="Uehling J."/>
            <person name="Grigoriev I.V."/>
            <person name="Vagvolgyi C."/>
            <person name="Papp T."/>
            <person name="Martin F.M."/>
            <person name="Miettinen O."/>
            <person name="Hibbett D.S."/>
            <person name="Nagy L.G."/>
        </authorList>
    </citation>
    <scope>NUCLEOTIDE SEQUENCE [LARGE SCALE GENOMIC DNA]</scope>
    <source>
        <strain evidence="1 2">CBS 962.96</strain>
    </source>
</reference>
<dbReference type="AlphaFoldDB" id="A0A4S8KNW0"/>
<proteinExistence type="predicted"/>
<dbReference type="Proteomes" id="UP000297245">
    <property type="component" value="Unassembled WGS sequence"/>
</dbReference>